<name>A0A9P7Y6S2_9HELO</name>
<dbReference type="EMBL" id="MU252256">
    <property type="protein sequence ID" value="KAG9227992.1"/>
    <property type="molecule type" value="Genomic_DNA"/>
</dbReference>
<proteinExistence type="predicted"/>
<evidence type="ECO:0000313" key="2">
    <source>
        <dbReference type="EMBL" id="KAG9227992.1"/>
    </source>
</evidence>
<keyword evidence="3" id="KW-1185">Reference proteome</keyword>
<evidence type="ECO:0000256" key="1">
    <source>
        <dbReference type="SAM" id="SignalP"/>
    </source>
</evidence>
<feature type="signal peptide" evidence="1">
    <location>
        <begin position="1"/>
        <end position="22"/>
    </location>
</feature>
<dbReference type="AlphaFoldDB" id="A0A9P7Y6S2"/>
<organism evidence="2 3">
    <name type="scientific">Amylocarpus encephaloides</name>
    <dbReference type="NCBI Taxonomy" id="45428"/>
    <lineage>
        <taxon>Eukaryota</taxon>
        <taxon>Fungi</taxon>
        <taxon>Dikarya</taxon>
        <taxon>Ascomycota</taxon>
        <taxon>Pezizomycotina</taxon>
        <taxon>Leotiomycetes</taxon>
        <taxon>Helotiales</taxon>
        <taxon>Helotiales incertae sedis</taxon>
        <taxon>Amylocarpus</taxon>
    </lineage>
</organism>
<sequence length="80" mass="8867">MQNFLCRWMLIESLLLVGGTEAASSLGPVDTAFLNARLARGDFVDWLRVDSLGTVHNSNAGLDVGAHGVRRVELTYFMKW</sequence>
<gene>
    <name evidence="2" type="ORF">BJ875DRAFT_478816</name>
</gene>
<keyword evidence="1" id="KW-0732">Signal</keyword>
<reference evidence="2" key="1">
    <citation type="journal article" date="2021" name="IMA Fungus">
        <title>Genomic characterization of three marine fungi, including Emericellopsis atlantica sp. nov. with signatures of a generalist lifestyle and marine biomass degradation.</title>
        <authorList>
            <person name="Hagestad O.C."/>
            <person name="Hou L."/>
            <person name="Andersen J.H."/>
            <person name="Hansen E.H."/>
            <person name="Altermark B."/>
            <person name="Li C."/>
            <person name="Kuhnert E."/>
            <person name="Cox R.J."/>
            <person name="Crous P.W."/>
            <person name="Spatafora J.W."/>
            <person name="Lail K."/>
            <person name="Amirebrahimi M."/>
            <person name="Lipzen A."/>
            <person name="Pangilinan J."/>
            <person name="Andreopoulos W."/>
            <person name="Hayes R.D."/>
            <person name="Ng V."/>
            <person name="Grigoriev I.V."/>
            <person name="Jackson S.A."/>
            <person name="Sutton T.D.S."/>
            <person name="Dobson A.D.W."/>
            <person name="Rama T."/>
        </authorList>
    </citation>
    <scope>NUCLEOTIDE SEQUENCE</scope>
    <source>
        <strain evidence="2">TRa018bII</strain>
    </source>
</reference>
<protein>
    <submittedName>
        <fullName evidence="2">Uncharacterized protein</fullName>
    </submittedName>
</protein>
<accession>A0A9P7Y6S2</accession>
<feature type="chain" id="PRO_5040423967" evidence="1">
    <location>
        <begin position="23"/>
        <end position="80"/>
    </location>
</feature>
<comment type="caution">
    <text evidence="2">The sequence shown here is derived from an EMBL/GenBank/DDBJ whole genome shotgun (WGS) entry which is preliminary data.</text>
</comment>
<evidence type="ECO:0000313" key="3">
    <source>
        <dbReference type="Proteomes" id="UP000824998"/>
    </source>
</evidence>
<dbReference type="Proteomes" id="UP000824998">
    <property type="component" value="Unassembled WGS sequence"/>
</dbReference>